<dbReference type="Gene3D" id="3.40.190.10">
    <property type="entry name" value="Periplasmic binding protein-like II"/>
    <property type="match status" value="2"/>
</dbReference>
<dbReference type="GO" id="GO:0030288">
    <property type="term" value="C:outer membrane-bounded periplasmic space"/>
    <property type="evidence" value="ECO:0007669"/>
    <property type="project" value="TreeGrafter"/>
</dbReference>
<dbReference type="AlphaFoldDB" id="A0A6I4UTN2"/>
<feature type="binding site" evidence="6">
    <location>
        <position position="148"/>
    </location>
    <ligand>
        <name>molybdate</name>
        <dbReference type="ChEBI" id="CHEBI:36264"/>
    </ligand>
</feature>
<feature type="binding site" evidence="6">
    <location>
        <position position="37"/>
    </location>
    <ligand>
        <name>molybdate</name>
        <dbReference type="ChEBI" id="CHEBI:36264"/>
    </ligand>
</feature>
<dbReference type="GO" id="GO:0015689">
    <property type="term" value="P:molybdate ion transport"/>
    <property type="evidence" value="ECO:0007669"/>
    <property type="project" value="InterPro"/>
</dbReference>
<accession>A0A6I4UTN2</accession>
<protein>
    <submittedName>
        <fullName evidence="8">Molybdate ABC transporter substrate-binding protein</fullName>
    </submittedName>
</protein>
<dbReference type="InterPro" id="IPR005950">
    <property type="entry name" value="ModA"/>
</dbReference>
<proteinExistence type="inferred from homology"/>
<evidence type="ECO:0000256" key="3">
    <source>
        <dbReference type="ARBA" id="ARBA00022723"/>
    </source>
</evidence>
<dbReference type="InterPro" id="IPR050682">
    <property type="entry name" value="ModA/WtpA"/>
</dbReference>
<dbReference type="OrthoDB" id="9785015at2"/>
<evidence type="ECO:0000313" key="8">
    <source>
        <dbReference type="EMBL" id="MXP41846.1"/>
    </source>
</evidence>
<keyword evidence="2 6" id="KW-0500">Molybdenum</keyword>
<evidence type="ECO:0000256" key="7">
    <source>
        <dbReference type="SAM" id="SignalP"/>
    </source>
</evidence>
<feature type="binding site" evidence="6">
    <location>
        <position position="175"/>
    </location>
    <ligand>
        <name>molybdate</name>
        <dbReference type="ChEBI" id="CHEBI:36264"/>
    </ligand>
</feature>
<evidence type="ECO:0000256" key="1">
    <source>
        <dbReference type="ARBA" id="ARBA00009175"/>
    </source>
</evidence>
<dbReference type="GO" id="GO:1901359">
    <property type="term" value="F:tungstate binding"/>
    <property type="evidence" value="ECO:0007669"/>
    <property type="project" value="UniProtKB-ARBA"/>
</dbReference>
<dbReference type="RefSeq" id="WP_160746683.1">
    <property type="nucleotide sequence ID" value="NZ_WTYK01000004.1"/>
</dbReference>
<gene>
    <name evidence="8" type="primary">modA</name>
    <name evidence="8" type="ORF">GRI75_09355</name>
</gene>
<name>A0A6I4UTN2_9SPHN</name>
<keyword evidence="9" id="KW-1185">Reference proteome</keyword>
<dbReference type="PANTHER" id="PTHR30632:SF17">
    <property type="entry name" value="MOLYBDATE-BINDING PROTEIN MODA"/>
    <property type="match status" value="1"/>
</dbReference>
<feature type="chain" id="PRO_5026269890" evidence="7">
    <location>
        <begin position="20"/>
        <end position="256"/>
    </location>
</feature>
<dbReference type="Pfam" id="PF13531">
    <property type="entry name" value="SBP_bac_11"/>
    <property type="match status" value="1"/>
</dbReference>
<comment type="caution">
    <text evidence="8">The sequence shown here is derived from an EMBL/GenBank/DDBJ whole genome shotgun (WGS) entry which is preliminary data.</text>
</comment>
<feature type="binding site" evidence="6">
    <location>
        <position position="193"/>
    </location>
    <ligand>
        <name>molybdate</name>
        <dbReference type="ChEBI" id="CHEBI:36264"/>
    </ligand>
</feature>
<feature type="signal peptide" evidence="7">
    <location>
        <begin position="1"/>
        <end position="19"/>
    </location>
</feature>
<dbReference type="PROSITE" id="PS51257">
    <property type="entry name" value="PROKAR_LIPOPROTEIN"/>
    <property type="match status" value="1"/>
</dbReference>
<evidence type="ECO:0000256" key="5">
    <source>
        <dbReference type="ARBA" id="ARBA00062515"/>
    </source>
</evidence>
<comment type="subunit">
    <text evidence="5">The complex is composed of two ATP-binding proteins (ModC), two transmembrane proteins (ModB) and a solute-binding protein (ModA).</text>
</comment>
<evidence type="ECO:0000256" key="2">
    <source>
        <dbReference type="ARBA" id="ARBA00022505"/>
    </source>
</evidence>
<keyword evidence="4 7" id="KW-0732">Signal</keyword>
<reference evidence="8 9" key="1">
    <citation type="submission" date="2019-12" db="EMBL/GenBank/DDBJ databases">
        <title>Genomic-based taxomic classification of the family Erythrobacteraceae.</title>
        <authorList>
            <person name="Xu L."/>
        </authorList>
    </citation>
    <scope>NUCLEOTIDE SEQUENCE [LARGE SCALE GENOMIC DNA]</scope>
    <source>
        <strain evidence="8 9">MCCC 1K02066</strain>
    </source>
</reference>
<evidence type="ECO:0000256" key="4">
    <source>
        <dbReference type="ARBA" id="ARBA00022729"/>
    </source>
</evidence>
<organism evidence="8 9">
    <name type="scientific">Croceibacterium soli</name>
    <dbReference type="NCBI Taxonomy" id="1739690"/>
    <lineage>
        <taxon>Bacteria</taxon>
        <taxon>Pseudomonadati</taxon>
        <taxon>Pseudomonadota</taxon>
        <taxon>Alphaproteobacteria</taxon>
        <taxon>Sphingomonadales</taxon>
        <taxon>Erythrobacteraceae</taxon>
        <taxon>Croceibacterium</taxon>
    </lineage>
</organism>
<dbReference type="EMBL" id="WTYK01000004">
    <property type="protein sequence ID" value="MXP41846.1"/>
    <property type="molecule type" value="Genomic_DNA"/>
</dbReference>
<dbReference type="GO" id="GO:0030973">
    <property type="term" value="F:molybdate ion binding"/>
    <property type="evidence" value="ECO:0007669"/>
    <property type="project" value="TreeGrafter"/>
</dbReference>
<evidence type="ECO:0000313" key="9">
    <source>
        <dbReference type="Proteomes" id="UP000469159"/>
    </source>
</evidence>
<dbReference type="FunFam" id="3.40.190.10:FF:000035">
    <property type="entry name" value="Molybdate ABC transporter substrate-binding protein"/>
    <property type="match status" value="1"/>
</dbReference>
<dbReference type="Proteomes" id="UP000469159">
    <property type="component" value="Unassembled WGS sequence"/>
</dbReference>
<comment type="similarity">
    <text evidence="1">Belongs to the bacterial solute-binding protein ModA family.</text>
</comment>
<feature type="binding site" evidence="6">
    <location>
        <position position="64"/>
    </location>
    <ligand>
        <name>molybdate</name>
        <dbReference type="ChEBI" id="CHEBI:36264"/>
    </ligand>
</feature>
<dbReference type="PIRSF" id="PIRSF004846">
    <property type="entry name" value="ModA"/>
    <property type="match status" value="1"/>
</dbReference>
<keyword evidence="3 6" id="KW-0479">Metal-binding</keyword>
<dbReference type="PANTHER" id="PTHR30632">
    <property type="entry name" value="MOLYBDATE-BINDING PERIPLASMIC PROTEIN"/>
    <property type="match status" value="1"/>
</dbReference>
<sequence length="256" mass="26298">MSFRLIPAALMLLALLGLAACEPAEEDRGPLVLAPSSMQEAIEAAADAWEAQGHPRPVTSFAGTPSLARQVLQGAPADLFVSADAQWMDELERAGRIDPASRSTMAGNRLALVAPSAQAKPLPLEPQAFAAALGAGPLALADPASVPAGRYGKAALESLGLWAAAEGNISASENVRAALALVQRGEAPLGLVYASDADAASDVAVVAELPEASHPPIRYLIALVAGTDYPDAAAFRAFLLSPEGQAILRRHGFTAP</sequence>
<dbReference type="NCBIfam" id="TIGR01256">
    <property type="entry name" value="modA"/>
    <property type="match status" value="1"/>
</dbReference>
<dbReference type="GO" id="GO:0046872">
    <property type="term" value="F:metal ion binding"/>
    <property type="evidence" value="ECO:0007669"/>
    <property type="project" value="UniProtKB-KW"/>
</dbReference>
<evidence type="ECO:0000256" key="6">
    <source>
        <dbReference type="PIRSR" id="PIRSR004846-1"/>
    </source>
</evidence>
<dbReference type="SUPFAM" id="SSF53850">
    <property type="entry name" value="Periplasmic binding protein-like II"/>
    <property type="match status" value="1"/>
</dbReference>